<evidence type="ECO:0000256" key="1">
    <source>
        <dbReference type="ARBA" id="ARBA00022723"/>
    </source>
</evidence>
<dbReference type="OrthoDB" id="18412at2759"/>
<keyword evidence="8" id="KW-1185">Reference proteome</keyword>
<dbReference type="GO" id="GO:0005634">
    <property type="term" value="C:nucleus"/>
    <property type="evidence" value="ECO:0007669"/>
    <property type="project" value="TreeGrafter"/>
</dbReference>
<evidence type="ECO:0000256" key="5">
    <source>
        <dbReference type="SAM" id="MobiDB-lite"/>
    </source>
</evidence>
<sequence length="179" mass="20260">MSSVCGVCGSSQSKYRCTACDLRYCSIACFKSHKATHDESPVTSAKTAADPIPADAPKPRVVRQITAEGVSSHPRFQELLQQYPELRTQLQSVYDATQPPTADQEPTRNMSNTYSDRRKRQDQDRTRKEPRWTPHIGESRGLKVMRAMRCRSGEEGKAMEEFVKLIDELVQPEPEESKN</sequence>
<keyword evidence="3" id="KW-0862">Zinc</keyword>
<evidence type="ECO:0000259" key="6">
    <source>
        <dbReference type="PROSITE" id="PS51083"/>
    </source>
</evidence>
<dbReference type="Pfam" id="PF04438">
    <property type="entry name" value="zf-HIT"/>
    <property type="match status" value="1"/>
</dbReference>
<dbReference type="InterPro" id="IPR013087">
    <property type="entry name" value="Znf_C2H2_type"/>
</dbReference>
<evidence type="ECO:0000256" key="3">
    <source>
        <dbReference type="ARBA" id="ARBA00022833"/>
    </source>
</evidence>
<dbReference type="PANTHER" id="PTHR13483">
    <property type="entry name" value="BOX C_D SNORNA PROTEIN 1-RELATED"/>
    <property type="match status" value="1"/>
</dbReference>
<feature type="compositionally biased region" description="Basic and acidic residues" evidence="5">
    <location>
        <begin position="115"/>
        <end position="140"/>
    </location>
</feature>
<dbReference type="GO" id="GO:0008270">
    <property type="term" value="F:zinc ion binding"/>
    <property type="evidence" value="ECO:0007669"/>
    <property type="project" value="UniProtKB-UniRule"/>
</dbReference>
<dbReference type="PROSITE" id="PS00028">
    <property type="entry name" value="ZINC_FINGER_C2H2_1"/>
    <property type="match status" value="1"/>
</dbReference>
<feature type="domain" description="HIT-type" evidence="6">
    <location>
        <begin position="5"/>
        <end position="40"/>
    </location>
</feature>
<evidence type="ECO:0000313" key="8">
    <source>
        <dbReference type="Proteomes" id="UP000799766"/>
    </source>
</evidence>
<dbReference type="InterPro" id="IPR007529">
    <property type="entry name" value="Znf_HIT"/>
</dbReference>
<dbReference type="Gene3D" id="3.30.60.190">
    <property type="match status" value="1"/>
</dbReference>
<dbReference type="GO" id="GO:0048254">
    <property type="term" value="P:snoRNA localization"/>
    <property type="evidence" value="ECO:0007669"/>
    <property type="project" value="TreeGrafter"/>
</dbReference>
<organism evidence="7 8">
    <name type="scientific">Lineolata rhizophorae</name>
    <dbReference type="NCBI Taxonomy" id="578093"/>
    <lineage>
        <taxon>Eukaryota</taxon>
        <taxon>Fungi</taxon>
        <taxon>Dikarya</taxon>
        <taxon>Ascomycota</taxon>
        <taxon>Pezizomycotina</taxon>
        <taxon>Dothideomycetes</taxon>
        <taxon>Dothideomycetes incertae sedis</taxon>
        <taxon>Lineolatales</taxon>
        <taxon>Lineolataceae</taxon>
        <taxon>Lineolata</taxon>
    </lineage>
</organism>
<keyword evidence="1" id="KW-0479">Metal-binding</keyword>
<dbReference type="SUPFAM" id="SSF144232">
    <property type="entry name" value="HIT/MYND zinc finger-like"/>
    <property type="match status" value="1"/>
</dbReference>
<dbReference type="Proteomes" id="UP000799766">
    <property type="component" value="Unassembled WGS sequence"/>
</dbReference>
<evidence type="ECO:0000313" key="7">
    <source>
        <dbReference type="EMBL" id="KAF2460203.1"/>
    </source>
</evidence>
<dbReference type="CDD" id="cd23024">
    <property type="entry name" value="zf-HIT_ZNHIT2-3"/>
    <property type="match status" value="1"/>
</dbReference>
<proteinExistence type="predicted"/>
<gene>
    <name evidence="7" type="ORF">BDY21DRAFT_159179</name>
</gene>
<protein>
    <recommendedName>
        <fullName evidence="6">HIT-type domain-containing protein</fullName>
    </recommendedName>
</protein>
<evidence type="ECO:0000256" key="2">
    <source>
        <dbReference type="ARBA" id="ARBA00022771"/>
    </source>
</evidence>
<keyword evidence="2 4" id="KW-0863">Zinc-finger</keyword>
<dbReference type="GO" id="GO:0070761">
    <property type="term" value="C:pre-snoRNP complex"/>
    <property type="evidence" value="ECO:0007669"/>
    <property type="project" value="TreeGrafter"/>
</dbReference>
<dbReference type="GO" id="GO:0000492">
    <property type="term" value="P:box C/D snoRNP assembly"/>
    <property type="evidence" value="ECO:0007669"/>
    <property type="project" value="TreeGrafter"/>
</dbReference>
<evidence type="ECO:0000256" key="4">
    <source>
        <dbReference type="PROSITE-ProRule" id="PRU00453"/>
    </source>
</evidence>
<dbReference type="EMBL" id="MU001673">
    <property type="protein sequence ID" value="KAF2460203.1"/>
    <property type="molecule type" value="Genomic_DNA"/>
</dbReference>
<accession>A0A6A6P9Q9</accession>
<dbReference type="GO" id="GO:0000463">
    <property type="term" value="P:maturation of LSU-rRNA from tricistronic rRNA transcript (SSU-rRNA, 5.8S rRNA, LSU-rRNA)"/>
    <property type="evidence" value="ECO:0007669"/>
    <property type="project" value="TreeGrafter"/>
</dbReference>
<feature type="region of interest" description="Disordered" evidence="5">
    <location>
        <begin position="94"/>
        <end position="140"/>
    </location>
</feature>
<dbReference type="PROSITE" id="PS51083">
    <property type="entry name" value="ZF_HIT"/>
    <property type="match status" value="1"/>
</dbReference>
<dbReference type="AlphaFoldDB" id="A0A6A6P9Q9"/>
<reference evidence="7" key="1">
    <citation type="journal article" date="2020" name="Stud. Mycol.">
        <title>101 Dothideomycetes genomes: a test case for predicting lifestyles and emergence of pathogens.</title>
        <authorList>
            <person name="Haridas S."/>
            <person name="Albert R."/>
            <person name="Binder M."/>
            <person name="Bloem J."/>
            <person name="Labutti K."/>
            <person name="Salamov A."/>
            <person name="Andreopoulos B."/>
            <person name="Baker S."/>
            <person name="Barry K."/>
            <person name="Bills G."/>
            <person name="Bluhm B."/>
            <person name="Cannon C."/>
            <person name="Castanera R."/>
            <person name="Culley D."/>
            <person name="Daum C."/>
            <person name="Ezra D."/>
            <person name="Gonzalez J."/>
            <person name="Henrissat B."/>
            <person name="Kuo A."/>
            <person name="Liang C."/>
            <person name="Lipzen A."/>
            <person name="Lutzoni F."/>
            <person name="Magnuson J."/>
            <person name="Mondo S."/>
            <person name="Nolan M."/>
            <person name="Ohm R."/>
            <person name="Pangilinan J."/>
            <person name="Park H.-J."/>
            <person name="Ramirez L."/>
            <person name="Alfaro M."/>
            <person name="Sun H."/>
            <person name="Tritt A."/>
            <person name="Yoshinaga Y."/>
            <person name="Zwiers L.-H."/>
            <person name="Turgeon B."/>
            <person name="Goodwin S."/>
            <person name="Spatafora J."/>
            <person name="Crous P."/>
            <person name="Grigoriev I."/>
        </authorList>
    </citation>
    <scope>NUCLEOTIDE SEQUENCE</scope>
    <source>
        <strain evidence="7">ATCC 16933</strain>
    </source>
</reference>
<name>A0A6A6P9Q9_9PEZI</name>
<dbReference type="InterPro" id="IPR051639">
    <property type="entry name" value="BCD1"/>
</dbReference>